<feature type="transmembrane region" description="Helical" evidence="1">
    <location>
        <begin position="984"/>
        <end position="1003"/>
    </location>
</feature>
<feature type="transmembrane region" description="Helical" evidence="1">
    <location>
        <begin position="1087"/>
        <end position="1108"/>
    </location>
</feature>
<evidence type="ECO:0000313" key="3">
    <source>
        <dbReference type="Proteomes" id="UP000009168"/>
    </source>
</evidence>
<dbReference type="GeneID" id="7834996"/>
<organism evidence="2 3">
    <name type="scientific">Tetrahymena thermophila (strain SB210)</name>
    <dbReference type="NCBI Taxonomy" id="312017"/>
    <lineage>
        <taxon>Eukaryota</taxon>
        <taxon>Sar</taxon>
        <taxon>Alveolata</taxon>
        <taxon>Ciliophora</taxon>
        <taxon>Intramacronucleata</taxon>
        <taxon>Oligohymenophorea</taxon>
        <taxon>Hymenostomatida</taxon>
        <taxon>Tetrahymenina</taxon>
        <taxon>Tetrahymenidae</taxon>
        <taxon>Tetrahymena</taxon>
    </lineage>
</organism>
<name>Q22P53_TETTS</name>
<dbReference type="HOGENOM" id="CLU_306200_0_0_1"/>
<dbReference type="RefSeq" id="XP_001007203.2">
    <property type="nucleotide sequence ID" value="XM_001007203.2"/>
</dbReference>
<dbReference type="EMBL" id="GG662856">
    <property type="protein sequence ID" value="EAR86958.2"/>
    <property type="molecule type" value="Genomic_DNA"/>
</dbReference>
<keyword evidence="3" id="KW-1185">Reference proteome</keyword>
<evidence type="ECO:0000256" key="1">
    <source>
        <dbReference type="SAM" id="Phobius"/>
    </source>
</evidence>
<dbReference type="InterPro" id="IPR000014">
    <property type="entry name" value="PAS"/>
</dbReference>
<reference evidence="3" key="1">
    <citation type="journal article" date="2006" name="PLoS Biol.">
        <title>Macronuclear genome sequence of the ciliate Tetrahymena thermophila, a model eukaryote.</title>
        <authorList>
            <person name="Eisen J.A."/>
            <person name="Coyne R.S."/>
            <person name="Wu M."/>
            <person name="Wu D."/>
            <person name="Thiagarajan M."/>
            <person name="Wortman J.R."/>
            <person name="Badger J.H."/>
            <person name="Ren Q."/>
            <person name="Amedeo P."/>
            <person name="Jones K.M."/>
            <person name="Tallon L.J."/>
            <person name="Delcher A.L."/>
            <person name="Salzberg S.L."/>
            <person name="Silva J.C."/>
            <person name="Haas B.J."/>
            <person name="Majoros W.H."/>
            <person name="Farzad M."/>
            <person name="Carlton J.M."/>
            <person name="Smith R.K. Jr."/>
            <person name="Garg J."/>
            <person name="Pearlman R.E."/>
            <person name="Karrer K.M."/>
            <person name="Sun L."/>
            <person name="Manning G."/>
            <person name="Elde N.C."/>
            <person name="Turkewitz A.P."/>
            <person name="Asai D.J."/>
            <person name="Wilkes D.E."/>
            <person name="Wang Y."/>
            <person name="Cai H."/>
            <person name="Collins K."/>
            <person name="Stewart B.A."/>
            <person name="Lee S.R."/>
            <person name="Wilamowska K."/>
            <person name="Weinberg Z."/>
            <person name="Ruzzo W.L."/>
            <person name="Wloga D."/>
            <person name="Gaertig J."/>
            <person name="Frankel J."/>
            <person name="Tsao C.-C."/>
            <person name="Gorovsky M.A."/>
            <person name="Keeling P.J."/>
            <person name="Waller R.F."/>
            <person name="Patron N.J."/>
            <person name="Cherry J.M."/>
            <person name="Stover N.A."/>
            <person name="Krieger C.J."/>
            <person name="del Toro C."/>
            <person name="Ryder H.F."/>
            <person name="Williamson S.C."/>
            <person name="Barbeau R.A."/>
            <person name="Hamilton E.P."/>
            <person name="Orias E."/>
        </authorList>
    </citation>
    <scope>NUCLEOTIDE SEQUENCE [LARGE SCALE GENOMIC DNA]</scope>
    <source>
        <strain evidence="3">SB210</strain>
    </source>
</reference>
<dbReference type="InParanoid" id="Q22P53"/>
<keyword evidence="1" id="KW-1133">Transmembrane helix</keyword>
<evidence type="ECO:0000313" key="2">
    <source>
        <dbReference type="EMBL" id="EAR86958.2"/>
    </source>
</evidence>
<sequence>MLTFRKVVEFMNNKEYYISLDYKGLITDLQYRNIRKQRLNSINQVILYDEKLFEVYKNLIKLLHLKNEFLSIISNESIDIQILEKEGANFLIKRNQFFQEIGSLYQQNKESQFLQYLVQEYLINLSFSDSKKWFEKDIAEKCERKADFFVDKQMQELLYSKQSTAVFVSVQKNKFGNIQKVSKNIENIFGYTIQECQNKNCRMLMSNNLGDSHDNLIYRFLNRGSVKENFVYRISPLLARTKQRVLIPITMKLQVGYVGTEDIGISSLITLSNNLNENYLILDMKSKRNSLRIDSYSQCALKNLFKVLLPLKDDEDYFQIQASKIFPLLPFFIKHLDISDNKAAIYKTQIVDMIGFFPSNPNQCLIKDKQSEEKEGQFNEKLSEYKAKLIQKIKNLDFSSNKNYLFQCQLIVSFLREEQLEYCQICIHSCTELNLADFKRNQIKMDLKEQFLNYGAINLSIEELDQYFNINNLNSHRQFFQINSQQSQRQLNFDMSFKPSQNLVLQQEEKYNKIELLNQNSDSVETKKSFNEILKSSNENNEQAQKFIKDSEMKSVNIKLKGILSNHNKIKESGITKIVDNLQQKINEKIQEQNEIFCQSRSKIIDFSTINTPKLKQIEDQQQNGNKEISQDYHNGLNQIIQKSNSNSKILSQSNVKFNQSQQRVQASTANDTIFLKSTEAIIQSSSSFISPRSLYNEQVQLLNNQSTERQKVVNCILKKSCEIVSESQYQKFNCKESDQPSYQIQFQNTHDSSNFNKQKNLQEKSIKKAFIKQIQSKKQSKTFMIMKIFSILSLIGIASIILQKYFELSDKFDKQIKSFEYIPWPIQMRVLISRINKDGQLNFLLNNPIFYNSTDNKSYQSSIFKQRMYNFSQVYKKNLENIIEEKREDLVLNQYMIQQYTNLKFYYNETYYVYIDVPIIYGMLMHSQAMFYYQLQNGAFDMAENFLFENFQNQTVTLNILQNIQEQSVSESFDDILESVKQLLIISSVVSGLFLICSYFAFYQNQKSKAKALNLISTIDPIKILQMNNSLFKSSQILLSDKIKSTFLKGYGDNSNQIKQFQVKILEKKKKLISNTNNLKLYDIKVYSIIMAVFILIMIYPITNLIITVNLINQSNSNQELQATLQKIKAQFSSNIGSFSVYLVAQLYPNLKTTSVSSFKASNNGQILFQNILTNKQISMNQVIPLR</sequence>
<dbReference type="KEGG" id="tet:TTHERM_00414380"/>
<protein>
    <submittedName>
        <fullName evidence="2">PAS domain S-box protein</fullName>
    </submittedName>
</protein>
<gene>
    <name evidence="2" type="ORF">TTHERM_00414380</name>
</gene>
<keyword evidence="1" id="KW-0812">Transmembrane</keyword>
<dbReference type="Proteomes" id="UP000009168">
    <property type="component" value="Unassembled WGS sequence"/>
</dbReference>
<dbReference type="AlphaFoldDB" id="Q22P53"/>
<accession>Q22P53</accession>
<dbReference type="InterPro" id="IPR035965">
    <property type="entry name" value="PAS-like_dom_sf"/>
</dbReference>
<proteinExistence type="predicted"/>
<keyword evidence="1" id="KW-0472">Membrane</keyword>
<dbReference type="NCBIfam" id="TIGR00229">
    <property type="entry name" value="sensory_box"/>
    <property type="match status" value="1"/>
</dbReference>
<feature type="transmembrane region" description="Helical" evidence="1">
    <location>
        <begin position="912"/>
        <end position="934"/>
    </location>
</feature>
<feature type="transmembrane region" description="Helical" evidence="1">
    <location>
        <begin position="784"/>
        <end position="803"/>
    </location>
</feature>
<dbReference type="SUPFAM" id="SSF55785">
    <property type="entry name" value="PYP-like sensor domain (PAS domain)"/>
    <property type="match status" value="1"/>
</dbReference>
<dbReference type="Gene3D" id="3.30.450.20">
    <property type="entry name" value="PAS domain"/>
    <property type="match status" value="1"/>
</dbReference>